<evidence type="ECO:0000256" key="1">
    <source>
        <dbReference type="SAM" id="MobiDB-lite"/>
    </source>
</evidence>
<keyword evidence="3" id="KW-1185">Reference proteome</keyword>
<feature type="compositionally biased region" description="Pro residues" evidence="1">
    <location>
        <begin position="155"/>
        <end position="184"/>
    </location>
</feature>
<feature type="region of interest" description="Disordered" evidence="1">
    <location>
        <begin position="302"/>
        <end position="330"/>
    </location>
</feature>
<accession>A0AAW0AM25</accession>
<comment type="caution">
    <text evidence="2">The sequence shown here is derived from an EMBL/GenBank/DDBJ whole genome shotgun (WGS) entry which is preliminary data.</text>
</comment>
<dbReference type="Proteomes" id="UP001362999">
    <property type="component" value="Unassembled WGS sequence"/>
</dbReference>
<organism evidence="2 3">
    <name type="scientific">Favolaschia claudopus</name>
    <dbReference type="NCBI Taxonomy" id="2862362"/>
    <lineage>
        <taxon>Eukaryota</taxon>
        <taxon>Fungi</taxon>
        <taxon>Dikarya</taxon>
        <taxon>Basidiomycota</taxon>
        <taxon>Agaricomycotina</taxon>
        <taxon>Agaricomycetes</taxon>
        <taxon>Agaricomycetidae</taxon>
        <taxon>Agaricales</taxon>
        <taxon>Marasmiineae</taxon>
        <taxon>Mycenaceae</taxon>
        <taxon>Favolaschia</taxon>
    </lineage>
</organism>
<name>A0AAW0AM25_9AGAR</name>
<feature type="region of interest" description="Disordered" evidence="1">
    <location>
        <begin position="72"/>
        <end position="121"/>
    </location>
</feature>
<dbReference type="EMBL" id="JAWWNJ010000058">
    <property type="protein sequence ID" value="KAK7013959.1"/>
    <property type="molecule type" value="Genomic_DNA"/>
</dbReference>
<evidence type="ECO:0000313" key="2">
    <source>
        <dbReference type="EMBL" id="KAK7013959.1"/>
    </source>
</evidence>
<proteinExistence type="predicted"/>
<dbReference type="AlphaFoldDB" id="A0AAW0AM25"/>
<reference evidence="2 3" key="1">
    <citation type="journal article" date="2024" name="J Genomics">
        <title>Draft genome sequencing and assembly of Favolaschia claudopus CIRM-BRFM 2984 isolated from oak limbs.</title>
        <authorList>
            <person name="Navarro D."/>
            <person name="Drula E."/>
            <person name="Chaduli D."/>
            <person name="Cazenave R."/>
            <person name="Ahrendt S."/>
            <person name="Wang J."/>
            <person name="Lipzen A."/>
            <person name="Daum C."/>
            <person name="Barry K."/>
            <person name="Grigoriev I.V."/>
            <person name="Favel A."/>
            <person name="Rosso M.N."/>
            <person name="Martin F."/>
        </authorList>
    </citation>
    <scope>NUCLEOTIDE SEQUENCE [LARGE SCALE GENOMIC DNA]</scope>
    <source>
        <strain evidence="2 3">CIRM-BRFM 2984</strain>
    </source>
</reference>
<evidence type="ECO:0000313" key="3">
    <source>
        <dbReference type="Proteomes" id="UP001362999"/>
    </source>
</evidence>
<sequence>MASSVCAKCASISNGAHSDAPNGNCDICSGAPSRLKHGIKWQTIATQPQSKIAKITAHEASGSTPWREFEFKDLQTSQFTPKDPSRKISRSRMSTDSIERPLKKKRKLDEEPPPPGTQFKHLYPITSFSNLASSAAKDIQAPLVWRQPFRVVAAPPPPPPPPPPLRTAPPPPPPPPRPLFAPPPRHPRHIALPPTALSNPSSPPIPYQTLSLLLNNLNRLLLTPHHDRAFAFRGTYAFIAGVPSPGTTNSAAPPLDALFLKSQLLSVAWELLDRTVLAFDVHRLVVHADGKVAVATIRSSAGLGGGGHGASKTNGKSAKRKGREKEKAGGPCDRCEHLLTISVCLEERMYVVAARVIVALVHFDYD</sequence>
<feature type="region of interest" description="Disordered" evidence="1">
    <location>
        <begin position="155"/>
        <end position="201"/>
    </location>
</feature>
<protein>
    <submittedName>
        <fullName evidence="2">Uncharacterized protein</fullName>
    </submittedName>
</protein>
<gene>
    <name evidence="2" type="ORF">R3P38DRAFT_3362769</name>
</gene>